<keyword evidence="3 12" id="KW-0813">Transport</keyword>
<sequence length="174" mass="19686">MLSVGIRQSLRGARGLRLQSTATSGLTWSEFLQLRKSQRRINFTTSIVTGFLGSTFAWGYVSTLSIDPTEMIFGMDPFTVYIGGVMVAGGIGYAVGPLFGDAIFKFANRKVLPDYATRQRQFLKRIIKNRVDAARQSMSNPVPDYYGEKIGSLADYRQWLRDCNTYRRKAREFL</sequence>
<comment type="subcellular location">
    <subcellularLocation>
        <location evidence="1 12">Mitochondrion inner membrane</location>
        <topology evidence="1 12">Multi-pass membrane protein</topology>
    </subcellularLocation>
</comment>
<keyword evidence="14" id="KW-1185">Reference proteome</keyword>
<feature type="transmembrane region" description="Helical" evidence="12">
    <location>
        <begin position="41"/>
        <end position="61"/>
    </location>
</feature>
<evidence type="ECO:0000256" key="11">
    <source>
        <dbReference type="ARBA" id="ARBA00023136"/>
    </source>
</evidence>
<dbReference type="GO" id="GO:0030150">
    <property type="term" value="P:protein import into mitochondrial matrix"/>
    <property type="evidence" value="ECO:0007669"/>
    <property type="project" value="UniProtKB-UniRule"/>
</dbReference>
<evidence type="ECO:0000256" key="5">
    <source>
        <dbReference type="ARBA" id="ARBA00022792"/>
    </source>
</evidence>
<keyword evidence="7" id="KW-0809">Transit peptide</keyword>
<name>W6MFK3_9ASCO</name>
<dbReference type="Proteomes" id="UP000019384">
    <property type="component" value="Unassembled WGS sequence"/>
</dbReference>
<dbReference type="STRING" id="1382522.W6MFK3"/>
<dbReference type="AlphaFoldDB" id="W6MFK3"/>
<dbReference type="PANTHER" id="PTHR28021">
    <property type="entry name" value="PRESEQUENCE TRANSLOCATED-ASSOCIATED MOTOR SUBUNIT PAM17, MITOCHONDRIAL"/>
    <property type="match status" value="1"/>
</dbReference>
<evidence type="ECO:0000256" key="10">
    <source>
        <dbReference type="ARBA" id="ARBA00023128"/>
    </source>
</evidence>
<proteinExistence type="inferred from homology"/>
<dbReference type="OrthoDB" id="5970083at2759"/>
<organism evidence="13 14">
    <name type="scientific">Kuraishia capsulata CBS 1993</name>
    <dbReference type="NCBI Taxonomy" id="1382522"/>
    <lineage>
        <taxon>Eukaryota</taxon>
        <taxon>Fungi</taxon>
        <taxon>Dikarya</taxon>
        <taxon>Ascomycota</taxon>
        <taxon>Saccharomycotina</taxon>
        <taxon>Pichiomycetes</taxon>
        <taxon>Pichiales</taxon>
        <taxon>Pichiaceae</taxon>
        <taxon>Kuraishia</taxon>
    </lineage>
</organism>
<keyword evidence="11 12" id="KW-0472">Membrane</keyword>
<keyword evidence="5 12" id="KW-0999">Mitochondrion inner membrane</keyword>
<keyword evidence="4 12" id="KW-0812">Transmembrane</keyword>
<reference evidence="13" key="2">
    <citation type="submission" date="2014-02" db="EMBL/GenBank/DDBJ databases">
        <title>Complete DNA sequence of /Kuraishia capsulata/ illustrates novel genomic features among budding yeasts (/Saccharomycotina/).</title>
        <authorList>
            <person name="Morales L."/>
            <person name="Noel B."/>
            <person name="Porcel B."/>
            <person name="Marcet-Houben M."/>
            <person name="Hullo M-F."/>
            <person name="Sacerdot C."/>
            <person name="Tekaia F."/>
            <person name="Leh-Louis V."/>
            <person name="Despons L."/>
            <person name="Khanna V."/>
            <person name="Aury J-M."/>
            <person name="Barbe V."/>
            <person name="Couloux A."/>
            <person name="Labadie K."/>
            <person name="Pelletier E."/>
            <person name="Souciet J-L."/>
            <person name="Boekhout T."/>
            <person name="Gabaldon T."/>
            <person name="Wincker P."/>
            <person name="Dujon B."/>
        </authorList>
    </citation>
    <scope>NUCLEOTIDE SEQUENCE</scope>
    <source>
        <strain evidence="13">CBS 1993</strain>
    </source>
</reference>
<feature type="transmembrane region" description="Helical" evidence="12">
    <location>
        <begin position="81"/>
        <end position="100"/>
    </location>
</feature>
<evidence type="ECO:0000313" key="14">
    <source>
        <dbReference type="Proteomes" id="UP000019384"/>
    </source>
</evidence>
<dbReference type="PANTHER" id="PTHR28021:SF1">
    <property type="entry name" value="PRESEQUENCE TRANSLOCATED-ASSOCIATED MOTOR SUBUNIT PAM17, MITOCHONDRIAL"/>
    <property type="match status" value="1"/>
</dbReference>
<evidence type="ECO:0000256" key="6">
    <source>
        <dbReference type="ARBA" id="ARBA00022927"/>
    </source>
</evidence>
<comment type="subunit">
    <text evidence="12">Component of the PAM complex.</text>
</comment>
<dbReference type="GeneID" id="34517786"/>
<gene>
    <name evidence="13" type="ORF">KUCA_T00000343001</name>
</gene>
<dbReference type="Pfam" id="PF08566">
    <property type="entry name" value="Pam17"/>
    <property type="match status" value="1"/>
</dbReference>
<evidence type="ECO:0000313" key="13">
    <source>
        <dbReference type="EMBL" id="CDK24381.1"/>
    </source>
</evidence>
<keyword evidence="9 12" id="KW-0811">Translocation</keyword>
<evidence type="ECO:0000256" key="4">
    <source>
        <dbReference type="ARBA" id="ARBA00022692"/>
    </source>
</evidence>
<evidence type="ECO:0000256" key="2">
    <source>
        <dbReference type="ARBA" id="ARBA00006837"/>
    </source>
</evidence>
<evidence type="ECO:0000256" key="3">
    <source>
        <dbReference type="ARBA" id="ARBA00022448"/>
    </source>
</evidence>
<comment type="similarity">
    <text evidence="2 12">Belongs to the PAM17 family.</text>
</comment>
<evidence type="ECO:0000256" key="8">
    <source>
        <dbReference type="ARBA" id="ARBA00022989"/>
    </source>
</evidence>
<evidence type="ECO:0000256" key="1">
    <source>
        <dbReference type="ARBA" id="ARBA00004448"/>
    </source>
</evidence>
<dbReference type="EMBL" id="HG793125">
    <property type="protein sequence ID" value="CDK24381.1"/>
    <property type="molecule type" value="Genomic_DNA"/>
</dbReference>
<dbReference type="HOGENOM" id="CLU_068297_2_0_1"/>
<reference evidence="13" key="1">
    <citation type="submission" date="2013-12" db="EMBL/GenBank/DDBJ databases">
        <authorList>
            <person name="Genoscope - CEA"/>
        </authorList>
    </citation>
    <scope>NUCLEOTIDE SEQUENCE</scope>
    <source>
        <strain evidence="13">CBS 1993</strain>
    </source>
</reference>
<keyword evidence="10 12" id="KW-0496">Mitochondrion</keyword>
<evidence type="ECO:0000256" key="7">
    <source>
        <dbReference type="ARBA" id="ARBA00022946"/>
    </source>
</evidence>
<dbReference type="RefSeq" id="XP_022456398.1">
    <property type="nucleotide sequence ID" value="XM_022604873.1"/>
</dbReference>
<protein>
    <recommendedName>
        <fullName evidence="12">Presequence translocated-associated motor subunit PAM17</fullName>
    </recommendedName>
</protein>
<comment type="function">
    <text evidence="12">Component of the PAM complex, a complex required for the translocation of transit peptide-containing proteins from the inner membrane into the mitochondrial matrix in an ATP-dependent manner.</text>
</comment>
<keyword evidence="6 12" id="KW-0653">Protein transport</keyword>
<accession>W6MFK3</accession>
<dbReference type="InterPro" id="IPR013875">
    <property type="entry name" value="Pam17"/>
</dbReference>
<dbReference type="GO" id="GO:0001405">
    <property type="term" value="C:PAM complex, Tim23 associated import motor"/>
    <property type="evidence" value="ECO:0007669"/>
    <property type="project" value="UniProtKB-UniRule"/>
</dbReference>
<evidence type="ECO:0000256" key="9">
    <source>
        <dbReference type="ARBA" id="ARBA00023010"/>
    </source>
</evidence>
<keyword evidence="8 12" id="KW-1133">Transmembrane helix</keyword>
<evidence type="ECO:0000256" key="12">
    <source>
        <dbReference type="RuleBase" id="RU367146"/>
    </source>
</evidence>